<feature type="non-terminal residue" evidence="8">
    <location>
        <position position="168"/>
    </location>
</feature>
<dbReference type="EMBL" id="AJWY01007818">
    <property type="protein sequence ID" value="EKC62928.1"/>
    <property type="molecule type" value="Genomic_DNA"/>
</dbReference>
<evidence type="ECO:0000256" key="3">
    <source>
        <dbReference type="ARBA" id="ARBA00022692"/>
    </source>
</evidence>
<evidence type="ECO:0000256" key="4">
    <source>
        <dbReference type="ARBA" id="ARBA00022989"/>
    </source>
</evidence>
<evidence type="ECO:0000256" key="5">
    <source>
        <dbReference type="ARBA" id="ARBA00023136"/>
    </source>
</evidence>
<evidence type="ECO:0000256" key="6">
    <source>
        <dbReference type="SAM" id="MobiDB-lite"/>
    </source>
</evidence>
<keyword evidence="5 7" id="KW-0472">Membrane</keyword>
<evidence type="ECO:0000313" key="8">
    <source>
        <dbReference type="EMBL" id="EKC62928.1"/>
    </source>
</evidence>
<keyword evidence="2" id="KW-1003">Cell membrane</keyword>
<reference evidence="8" key="1">
    <citation type="journal article" date="2013" name="Environ. Microbiol.">
        <title>Microbiota from the distal guts of lean and obese adolescents exhibit partial functional redundancy besides clear differences in community structure.</title>
        <authorList>
            <person name="Ferrer M."/>
            <person name="Ruiz A."/>
            <person name="Lanza F."/>
            <person name="Haange S.B."/>
            <person name="Oberbach A."/>
            <person name="Till H."/>
            <person name="Bargiela R."/>
            <person name="Campoy C."/>
            <person name="Segura M.T."/>
            <person name="Richter M."/>
            <person name="von Bergen M."/>
            <person name="Seifert J."/>
            <person name="Suarez A."/>
        </authorList>
    </citation>
    <scope>NUCLEOTIDE SEQUENCE</scope>
</reference>
<gene>
    <name evidence="8" type="ORF">LEA_11588</name>
</gene>
<protein>
    <submittedName>
        <fullName evidence="8">Stage V sporulation protein B</fullName>
    </submittedName>
</protein>
<keyword evidence="4 7" id="KW-1133">Transmembrane helix</keyword>
<evidence type="ECO:0000256" key="1">
    <source>
        <dbReference type="ARBA" id="ARBA00004651"/>
    </source>
</evidence>
<comment type="subcellular location">
    <subcellularLocation>
        <location evidence="1">Cell membrane</location>
        <topology evidence="1">Multi-pass membrane protein</topology>
    </subcellularLocation>
</comment>
<keyword evidence="3 7" id="KW-0812">Transmembrane</keyword>
<dbReference type="PANTHER" id="PTHR30250:SF21">
    <property type="entry name" value="LIPID II FLIPPASE MURJ"/>
    <property type="match status" value="1"/>
</dbReference>
<organism evidence="8">
    <name type="scientific">human gut metagenome</name>
    <dbReference type="NCBI Taxonomy" id="408170"/>
    <lineage>
        <taxon>unclassified sequences</taxon>
        <taxon>metagenomes</taxon>
        <taxon>organismal metagenomes</taxon>
    </lineage>
</organism>
<feature type="transmembrane region" description="Helical" evidence="7">
    <location>
        <begin position="20"/>
        <end position="38"/>
    </location>
</feature>
<comment type="caution">
    <text evidence="8">The sequence shown here is derived from an EMBL/GenBank/DDBJ whole genome shotgun (WGS) entry which is preliminary data.</text>
</comment>
<evidence type="ECO:0000256" key="2">
    <source>
        <dbReference type="ARBA" id="ARBA00022475"/>
    </source>
</evidence>
<dbReference type="PANTHER" id="PTHR30250">
    <property type="entry name" value="PST FAMILY PREDICTED COLANIC ACID TRANSPORTER"/>
    <property type="match status" value="1"/>
</dbReference>
<feature type="transmembrane region" description="Helical" evidence="7">
    <location>
        <begin position="59"/>
        <end position="79"/>
    </location>
</feature>
<feature type="region of interest" description="Disordered" evidence="6">
    <location>
        <begin position="139"/>
        <end position="168"/>
    </location>
</feature>
<dbReference type="AlphaFoldDB" id="K1SZ52"/>
<sequence>MPLTNILGGIGMGYYSTAYSLYTPVFAMTAAAVPTVIIKAVADNIALRRFANAQKVLRTAVVIFGATGLIGTAAILALARPFSDTVAQSPQSVWGIIAIAPSVFLCCISSVYKGYYEGCCNMMPSSRAISSKASPPALSKAEQRIRKPPPDINTSPPIGPLPIGGDHI</sequence>
<proteinExistence type="predicted"/>
<name>K1SZ52_9ZZZZ</name>
<feature type="transmembrane region" description="Helical" evidence="7">
    <location>
        <begin position="91"/>
        <end position="112"/>
    </location>
</feature>
<dbReference type="GO" id="GO:0005886">
    <property type="term" value="C:plasma membrane"/>
    <property type="evidence" value="ECO:0007669"/>
    <property type="project" value="UniProtKB-SubCell"/>
</dbReference>
<dbReference type="InterPro" id="IPR050833">
    <property type="entry name" value="Poly_Biosynth_Transport"/>
</dbReference>
<evidence type="ECO:0000256" key="7">
    <source>
        <dbReference type="SAM" id="Phobius"/>
    </source>
</evidence>
<accession>K1SZ52</accession>